<dbReference type="EMBL" id="LJIX01000006">
    <property type="protein sequence ID" value="KQL18229.1"/>
    <property type="molecule type" value="Genomic_DNA"/>
</dbReference>
<dbReference type="PANTHER" id="PTHR43415:SF3">
    <property type="entry name" value="GNAT-FAMILY ACETYLTRANSFERASE"/>
    <property type="match status" value="1"/>
</dbReference>
<keyword evidence="2" id="KW-0808">Transferase</keyword>
<evidence type="ECO:0000259" key="1">
    <source>
        <dbReference type="PROSITE" id="PS51186"/>
    </source>
</evidence>
<name>A0A0Q3T473_9BACI</name>
<keyword evidence="3" id="KW-1185">Reference proteome</keyword>
<dbReference type="RefSeq" id="WP_053474697.1">
    <property type="nucleotide sequence ID" value="NZ_CP041305.1"/>
</dbReference>
<dbReference type="Pfam" id="PF00583">
    <property type="entry name" value="Acetyltransf_1"/>
    <property type="match status" value="1"/>
</dbReference>
<organism evidence="2 3">
    <name type="scientific">Cytobacillus solani</name>
    <dbReference type="NCBI Taxonomy" id="1637975"/>
    <lineage>
        <taxon>Bacteria</taxon>
        <taxon>Bacillati</taxon>
        <taxon>Bacillota</taxon>
        <taxon>Bacilli</taxon>
        <taxon>Bacillales</taxon>
        <taxon>Bacillaceae</taxon>
        <taxon>Cytobacillus</taxon>
    </lineage>
</organism>
<evidence type="ECO:0000313" key="3">
    <source>
        <dbReference type="Proteomes" id="UP000050996"/>
    </source>
</evidence>
<gene>
    <name evidence="2" type="ORF">AN957_06270</name>
</gene>
<dbReference type="Proteomes" id="UP000050996">
    <property type="component" value="Unassembled WGS sequence"/>
</dbReference>
<sequence length="176" mass="20666">MSSKQDYKAIIRTVRIEDAEAILDIQREVIKEKDYFIAVSEEFNKTVEEHQEWITKIIEHDRETMFVAEMNGRVVGWIVFLSQERQRMHHTGSIAIMLQKDYRNKGIGKLLLNEILSWAAQHPVIEKVSLGTFSTNSRAIALYNKLGFVEEGRKVKEFKFCDDEYVDDVLMYKFVK</sequence>
<dbReference type="PATRIC" id="fig|1637975.4.peg.945"/>
<evidence type="ECO:0000313" key="2">
    <source>
        <dbReference type="EMBL" id="KQL18229.1"/>
    </source>
</evidence>
<dbReference type="SUPFAM" id="SSF55729">
    <property type="entry name" value="Acyl-CoA N-acyltransferases (Nat)"/>
    <property type="match status" value="1"/>
</dbReference>
<feature type="domain" description="N-acetyltransferase" evidence="1">
    <location>
        <begin position="9"/>
        <end position="176"/>
    </location>
</feature>
<dbReference type="GO" id="GO:0016747">
    <property type="term" value="F:acyltransferase activity, transferring groups other than amino-acyl groups"/>
    <property type="evidence" value="ECO:0007669"/>
    <property type="project" value="InterPro"/>
</dbReference>
<comment type="caution">
    <text evidence="2">The sequence shown here is derived from an EMBL/GenBank/DDBJ whole genome shotgun (WGS) entry which is preliminary data.</text>
</comment>
<dbReference type="CDD" id="cd04301">
    <property type="entry name" value="NAT_SF"/>
    <property type="match status" value="1"/>
</dbReference>
<proteinExistence type="predicted"/>
<protein>
    <submittedName>
        <fullName evidence="2">Acetyltransferase</fullName>
    </submittedName>
</protein>
<dbReference type="PANTHER" id="PTHR43415">
    <property type="entry name" value="SPERMIDINE N(1)-ACETYLTRANSFERASE"/>
    <property type="match status" value="1"/>
</dbReference>
<accession>A0A0Q3T473</accession>
<reference evidence="2 3" key="1">
    <citation type="submission" date="2015-09" db="EMBL/GenBank/DDBJ databases">
        <title>Genome sequencing project for genomic taxonomy and phylogenomics of Bacillus-like bacteria.</title>
        <authorList>
            <person name="Liu B."/>
            <person name="Wang J."/>
            <person name="Zhu Y."/>
            <person name="Liu G."/>
            <person name="Chen Q."/>
            <person name="Chen Z."/>
            <person name="Lan J."/>
            <person name="Che J."/>
            <person name="Ge C."/>
            <person name="Shi H."/>
            <person name="Pan Z."/>
            <person name="Liu X."/>
        </authorList>
    </citation>
    <scope>NUCLEOTIDE SEQUENCE [LARGE SCALE GENOMIC DNA]</scope>
    <source>
        <strain evidence="2 3">FJAT-18043</strain>
    </source>
</reference>
<dbReference type="Gene3D" id="3.40.630.30">
    <property type="match status" value="1"/>
</dbReference>
<dbReference type="InterPro" id="IPR016181">
    <property type="entry name" value="Acyl_CoA_acyltransferase"/>
</dbReference>
<dbReference type="AlphaFoldDB" id="A0A0Q3T473"/>
<dbReference type="PROSITE" id="PS51186">
    <property type="entry name" value="GNAT"/>
    <property type="match status" value="1"/>
</dbReference>
<dbReference type="InterPro" id="IPR000182">
    <property type="entry name" value="GNAT_dom"/>
</dbReference>
<dbReference type="STRING" id="1637975.AN957_06270"/>